<keyword evidence="2" id="KW-1185">Reference proteome</keyword>
<name>A0A397TQK3_9GLOM</name>
<dbReference type="AlphaFoldDB" id="A0A397TQK3"/>
<dbReference type="Pfam" id="PF14441">
    <property type="entry name" value="OTT_1508_deam"/>
    <property type="match status" value="1"/>
</dbReference>
<dbReference type="EMBL" id="QKYT01000006">
    <property type="protein sequence ID" value="RIA99206.1"/>
    <property type="molecule type" value="Genomic_DNA"/>
</dbReference>
<evidence type="ECO:0000313" key="1">
    <source>
        <dbReference type="EMBL" id="RIA99206.1"/>
    </source>
</evidence>
<evidence type="ECO:0000313" key="2">
    <source>
        <dbReference type="Proteomes" id="UP000265703"/>
    </source>
</evidence>
<dbReference type="InterPro" id="IPR027796">
    <property type="entry name" value="OTT_1508_deam-like"/>
</dbReference>
<proteinExistence type="predicted"/>
<organism evidence="1 2">
    <name type="scientific">Glomus cerebriforme</name>
    <dbReference type="NCBI Taxonomy" id="658196"/>
    <lineage>
        <taxon>Eukaryota</taxon>
        <taxon>Fungi</taxon>
        <taxon>Fungi incertae sedis</taxon>
        <taxon>Mucoromycota</taxon>
        <taxon>Glomeromycotina</taxon>
        <taxon>Glomeromycetes</taxon>
        <taxon>Glomerales</taxon>
        <taxon>Glomeraceae</taxon>
        <taxon>Glomus</taxon>
    </lineage>
</organism>
<dbReference type="OrthoDB" id="2344871at2759"/>
<comment type="caution">
    <text evidence="1">The sequence shown here is derived from an EMBL/GenBank/DDBJ whole genome shotgun (WGS) entry which is preliminary data.</text>
</comment>
<dbReference type="Proteomes" id="UP000265703">
    <property type="component" value="Unassembled WGS sequence"/>
</dbReference>
<accession>A0A397TQK3</accession>
<protein>
    <submittedName>
        <fullName evidence="1">Uncharacterized protein</fullName>
    </submittedName>
</protein>
<sequence>MSLEKEKELKECIKEKEREKELYSKECVAECINFAVGTASAENTYLATHERFACYLATILARDKEVVAVRLKVLPNSCDIYLSKNFHWLDKDVKYINEIQNYLKDISKSAPTILKGTESAFTKAVMLYCSAKLESRLEKLKKDIEISNNSEYVNSFIDFFSTKVNDINDGENMYTISQICMEYYKKIKDKSNISSKFLGHIKKVGSYVGSMLGIIECARNIQYKPLFSIIRVFKRNPDIINNQSIYSWKNIIKRFIDENNYKCFMDRCSKKPKVMERWRKVYTNIGTQQQQLDGNDVKQCIYLHAEMNILALIIDDKIKSREFIAVSKRCCYLCELYIDFARRHGYNIIVSGNHKKIYSGWKLLNVKDNTFKIEALRYILENLDRILENKIKYYAKSLQADSDNGENNLDPKNSDSGYLGKYFNQYNEYVNKFTLVEKRVSRK</sequence>
<gene>
    <name evidence="1" type="ORF">C1645_811677</name>
</gene>
<reference evidence="1 2" key="1">
    <citation type="submission" date="2018-06" db="EMBL/GenBank/DDBJ databases">
        <title>Comparative genomics reveals the genomic features of Rhizophagus irregularis, R. cerebriforme, R. diaphanum and Gigaspora rosea, and their symbiotic lifestyle signature.</title>
        <authorList>
            <person name="Morin E."/>
            <person name="San Clemente H."/>
            <person name="Chen E.C.H."/>
            <person name="De La Providencia I."/>
            <person name="Hainaut M."/>
            <person name="Kuo A."/>
            <person name="Kohler A."/>
            <person name="Murat C."/>
            <person name="Tang N."/>
            <person name="Roy S."/>
            <person name="Loubradou J."/>
            <person name="Henrissat B."/>
            <person name="Grigoriev I.V."/>
            <person name="Corradi N."/>
            <person name="Roux C."/>
            <person name="Martin F.M."/>
        </authorList>
    </citation>
    <scope>NUCLEOTIDE SEQUENCE [LARGE SCALE GENOMIC DNA]</scope>
    <source>
        <strain evidence="1 2">DAOM 227022</strain>
    </source>
</reference>